<dbReference type="InterPro" id="IPR036890">
    <property type="entry name" value="HATPase_C_sf"/>
</dbReference>
<dbReference type="InterPro" id="IPR010559">
    <property type="entry name" value="Sig_transdc_His_kin_internal"/>
</dbReference>
<comment type="subcellular location">
    <subcellularLocation>
        <location evidence="1">Cell membrane</location>
        <topology evidence="1">Multi-pass membrane protein</topology>
    </subcellularLocation>
</comment>
<gene>
    <name evidence="10" type="ORF">J2736_004735</name>
</gene>
<evidence type="ECO:0000256" key="8">
    <source>
        <dbReference type="SAM" id="Phobius"/>
    </source>
</evidence>
<evidence type="ECO:0000256" key="5">
    <source>
        <dbReference type="ARBA" id="ARBA00022692"/>
    </source>
</evidence>
<dbReference type="Gene3D" id="3.30.565.10">
    <property type="entry name" value="Histidine kinase-like ATPase, C-terminal domain"/>
    <property type="match status" value="1"/>
</dbReference>
<keyword evidence="7 8" id="KW-0472">Membrane</keyword>
<keyword evidence="11" id="KW-1185">Reference proteome</keyword>
<evidence type="ECO:0000256" key="1">
    <source>
        <dbReference type="ARBA" id="ARBA00004651"/>
    </source>
</evidence>
<dbReference type="GO" id="GO:0004673">
    <property type="term" value="F:protein histidine kinase activity"/>
    <property type="evidence" value="ECO:0007669"/>
    <property type="project" value="UniProtKB-EC"/>
</dbReference>
<dbReference type="PANTHER" id="PTHR34220:SF7">
    <property type="entry name" value="SENSOR HISTIDINE KINASE YPDA"/>
    <property type="match status" value="1"/>
</dbReference>
<evidence type="ECO:0000256" key="7">
    <source>
        <dbReference type="ARBA" id="ARBA00023136"/>
    </source>
</evidence>
<dbReference type="EMBL" id="JAVDSB010000011">
    <property type="protein sequence ID" value="MDR6553528.1"/>
    <property type="molecule type" value="Genomic_DNA"/>
</dbReference>
<keyword evidence="2" id="KW-1003">Cell membrane</keyword>
<accession>A0ABU1P1B6</accession>
<feature type="domain" description="HAMP" evidence="9">
    <location>
        <begin position="338"/>
        <end position="393"/>
    </location>
</feature>
<dbReference type="Pfam" id="PF00672">
    <property type="entry name" value="HAMP"/>
    <property type="match status" value="1"/>
</dbReference>
<dbReference type="SUPFAM" id="SSF55874">
    <property type="entry name" value="ATPase domain of HSP90 chaperone/DNA topoisomerase II/histidine kinase"/>
    <property type="match status" value="1"/>
</dbReference>
<dbReference type="InterPro" id="IPR003660">
    <property type="entry name" value="HAMP_dom"/>
</dbReference>
<dbReference type="PANTHER" id="PTHR34220">
    <property type="entry name" value="SENSOR HISTIDINE KINASE YPDA"/>
    <property type="match status" value="1"/>
</dbReference>
<dbReference type="Pfam" id="PF02743">
    <property type="entry name" value="dCache_1"/>
    <property type="match status" value="1"/>
</dbReference>
<reference evidence="10 11" key="1">
    <citation type="submission" date="2023-07" db="EMBL/GenBank/DDBJ databases">
        <title>Sorghum-associated microbial communities from plants grown in Nebraska, USA.</title>
        <authorList>
            <person name="Schachtman D."/>
        </authorList>
    </citation>
    <scope>NUCLEOTIDE SEQUENCE [LARGE SCALE GENOMIC DNA]</scope>
    <source>
        <strain evidence="10 11">CC258</strain>
    </source>
</reference>
<comment type="caution">
    <text evidence="10">The sequence shown here is derived from an EMBL/GenBank/DDBJ whole genome shotgun (WGS) entry which is preliminary data.</text>
</comment>
<proteinExistence type="predicted"/>
<dbReference type="Pfam" id="PF06580">
    <property type="entry name" value="His_kinase"/>
    <property type="match status" value="1"/>
</dbReference>
<evidence type="ECO:0000259" key="9">
    <source>
        <dbReference type="PROSITE" id="PS50885"/>
    </source>
</evidence>
<dbReference type="RefSeq" id="WP_310500998.1">
    <property type="nucleotide sequence ID" value="NZ_JAVDSB010000011.1"/>
</dbReference>
<name>A0ABU1P1B6_9BACL</name>
<dbReference type="InterPro" id="IPR050640">
    <property type="entry name" value="Bact_2-comp_sensor_kinase"/>
</dbReference>
<evidence type="ECO:0000313" key="10">
    <source>
        <dbReference type="EMBL" id="MDR6553528.1"/>
    </source>
</evidence>
<feature type="transmembrane region" description="Helical" evidence="8">
    <location>
        <begin position="21"/>
        <end position="43"/>
    </location>
</feature>
<dbReference type="Proteomes" id="UP001267290">
    <property type="component" value="Unassembled WGS sequence"/>
</dbReference>
<evidence type="ECO:0000256" key="3">
    <source>
        <dbReference type="ARBA" id="ARBA00022553"/>
    </source>
</evidence>
<sequence>MNSPLALLTAIRKPFRKEIRYKLLSILIVLTLLPVSFFGLVSYRISAGIVESDFVRYKSRIIDQIANNLDENISYLTRQSMYVYPNLQDVLQVLTTETNQINPNYMEYYNRVYDFLNTLLQSNDRFDSITLFSMNGEAKFFANKRGIGSLNLYTVQNDEWFTQTLDQHGVPLFQEPHVNEFLAVGQNERPLVISVSRSILDITSPGNQPKGVLVIDQNMERIQQLFTNTETDAEETVLVLGKNRQLIYANRTVSDGLITHLNQSLNAGPSTSSSITANVEGTESIVTYRISPQNQWKVVSILPVSALKKKSAYLKQSTLFLSLVLMLLALLMSFLFSQWITKPLKKLMRSFRSFRSFQHGDFSTRIQLHREDELGMIGETFNTMVAELKDLIETKYELTILRNESELKALQNQINPHFLYNTLSSIKAVSDKKDSVNASIMVQHLADMFRYNLSKGDFIVPFYKELEYIQSYLFLQERRFSDRFTVHYDIDERLLEVPILRLTLQPFIENAIYHGLELKRDQGEIRISGQIFEEQCFIYIYDNGLGMEEAQLDAINWNLEKNSLQPAETPGGSERIGMTNVHTRIQYFFGPAYGIKLSSKLGSHTMVKINLPYRQKD</sequence>
<feature type="transmembrane region" description="Helical" evidence="8">
    <location>
        <begin position="319"/>
        <end position="340"/>
    </location>
</feature>
<keyword evidence="5 8" id="KW-0812">Transmembrane</keyword>
<keyword evidence="6 8" id="KW-1133">Transmembrane helix</keyword>
<dbReference type="SMART" id="SM00304">
    <property type="entry name" value="HAMP"/>
    <property type="match status" value="1"/>
</dbReference>
<evidence type="ECO:0000256" key="2">
    <source>
        <dbReference type="ARBA" id="ARBA00022475"/>
    </source>
</evidence>
<dbReference type="Gene3D" id="1.10.8.500">
    <property type="entry name" value="HAMP domain in histidine kinase"/>
    <property type="match status" value="1"/>
</dbReference>
<evidence type="ECO:0000313" key="11">
    <source>
        <dbReference type="Proteomes" id="UP001267290"/>
    </source>
</evidence>
<evidence type="ECO:0000256" key="6">
    <source>
        <dbReference type="ARBA" id="ARBA00022989"/>
    </source>
</evidence>
<dbReference type="SUPFAM" id="SSF158472">
    <property type="entry name" value="HAMP domain-like"/>
    <property type="match status" value="1"/>
</dbReference>
<dbReference type="PROSITE" id="PS50885">
    <property type="entry name" value="HAMP"/>
    <property type="match status" value="1"/>
</dbReference>
<protein>
    <submittedName>
        <fullName evidence="10">Two-component system sensor histidine kinase YesM</fullName>
        <ecNumber evidence="10">2.7.13.3</ecNumber>
    </submittedName>
</protein>
<keyword evidence="4 10" id="KW-0808">Transferase</keyword>
<keyword evidence="3" id="KW-0597">Phosphoprotein</keyword>
<dbReference type="InterPro" id="IPR033479">
    <property type="entry name" value="dCache_1"/>
</dbReference>
<keyword evidence="10" id="KW-0418">Kinase</keyword>
<evidence type="ECO:0000256" key="4">
    <source>
        <dbReference type="ARBA" id="ARBA00022679"/>
    </source>
</evidence>
<dbReference type="Gene3D" id="3.30.450.20">
    <property type="entry name" value="PAS domain"/>
    <property type="match status" value="1"/>
</dbReference>
<dbReference type="CDD" id="cd06225">
    <property type="entry name" value="HAMP"/>
    <property type="match status" value="1"/>
</dbReference>
<organism evidence="10 11">
    <name type="scientific">Paenibacillus qinlingensis</name>
    <dbReference type="NCBI Taxonomy" id="1837343"/>
    <lineage>
        <taxon>Bacteria</taxon>
        <taxon>Bacillati</taxon>
        <taxon>Bacillota</taxon>
        <taxon>Bacilli</taxon>
        <taxon>Bacillales</taxon>
        <taxon>Paenibacillaceae</taxon>
        <taxon>Paenibacillus</taxon>
    </lineage>
</organism>
<dbReference type="EC" id="2.7.13.3" evidence="10"/>